<evidence type="ECO:0000313" key="1">
    <source>
        <dbReference type="EMBL" id="SCZ88444.1"/>
    </source>
</evidence>
<dbReference type="AlphaFoldDB" id="A0A2X0M9S0"/>
<protein>
    <submittedName>
        <fullName evidence="1">BZ3500_MvSof-1268-A1-R1_Chr2-1g04414 protein</fullName>
    </submittedName>
</protein>
<organism evidence="1 2">
    <name type="scientific">Microbotryum saponariae</name>
    <dbReference type="NCBI Taxonomy" id="289078"/>
    <lineage>
        <taxon>Eukaryota</taxon>
        <taxon>Fungi</taxon>
        <taxon>Dikarya</taxon>
        <taxon>Basidiomycota</taxon>
        <taxon>Pucciniomycotina</taxon>
        <taxon>Microbotryomycetes</taxon>
        <taxon>Microbotryales</taxon>
        <taxon>Microbotryaceae</taxon>
        <taxon>Microbotryum</taxon>
    </lineage>
</organism>
<name>A0A2X0M9S0_9BASI</name>
<sequence length="82" mass="9476">MGVVVEQVEQVEQVERVDEVMHERCTAWVGRQCICRVDQLLRVDVGDPALSNNTVGRAHPTRCSDFRFQKKTRNLKLRHDDA</sequence>
<proteinExistence type="predicted"/>
<accession>A0A2X0M9S0</accession>
<dbReference type="Proteomes" id="UP000249723">
    <property type="component" value="Unassembled WGS sequence"/>
</dbReference>
<dbReference type="EMBL" id="FMWP01000012">
    <property type="protein sequence ID" value="SCZ88444.1"/>
    <property type="molecule type" value="Genomic_DNA"/>
</dbReference>
<gene>
    <name evidence="1" type="ORF">BZ3500_MVSOF-1268-A1-R1_CHR2-1G04414</name>
</gene>
<reference evidence="2" key="1">
    <citation type="submission" date="2016-10" db="EMBL/GenBank/DDBJ databases">
        <authorList>
            <person name="Jeantristanb JTB J.-T."/>
            <person name="Ricardo R."/>
        </authorList>
    </citation>
    <scope>NUCLEOTIDE SEQUENCE [LARGE SCALE GENOMIC DNA]</scope>
</reference>
<keyword evidence="2" id="KW-1185">Reference proteome</keyword>
<evidence type="ECO:0000313" key="2">
    <source>
        <dbReference type="Proteomes" id="UP000249723"/>
    </source>
</evidence>